<dbReference type="GO" id="GO:0030170">
    <property type="term" value="F:pyridoxal phosphate binding"/>
    <property type="evidence" value="ECO:0007669"/>
    <property type="project" value="InterPro"/>
</dbReference>
<dbReference type="Pfam" id="PF00155">
    <property type="entry name" value="Aminotran_1_2"/>
    <property type="match status" value="1"/>
</dbReference>
<dbReference type="InterPro" id="IPR015422">
    <property type="entry name" value="PyrdxlP-dep_Trfase_small"/>
</dbReference>
<dbReference type="InterPro" id="IPR050881">
    <property type="entry name" value="LL-DAP_aminotransferase"/>
</dbReference>
<evidence type="ECO:0000313" key="6">
    <source>
        <dbReference type="Proteomes" id="UP000033220"/>
    </source>
</evidence>
<evidence type="ECO:0000256" key="1">
    <source>
        <dbReference type="ARBA" id="ARBA00001933"/>
    </source>
</evidence>
<dbReference type="PANTHER" id="PTHR42832">
    <property type="entry name" value="AMINO ACID AMINOTRANSFERASE"/>
    <property type="match status" value="1"/>
</dbReference>
<dbReference type="EC" id="2.6.1.-" evidence="5"/>
<feature type="domain" description="Aminotransferase class I/classII large" evidence="4">
    <location>
        <begin position="34"/>
        <end position="385"/>
    </location>
</feature>
<evidence type="ECO:0000256" key="3">
    <source>
        <dbReference type="ARBA" id="ARBA00022679"/>
    </source>
</evidence>
<dbReference type="HOGENOM" id="CLU_017584_4_5_5"/>
<dbReference type="CDD" id="cd00609">
    <property type="entry name" value="AAT_like"/>
    <property type="match status" value="1"/>
</dbReference>
<dbReference type="InterPro" id="IPR015421">
    <property type="entry name" value="PyrdxlP-dep_Trfase_major"/>
</dbReference>
<organism evidence="5 6">
    <name type="scientific">Pararhodospirillum photometricum DSM 122</name>
    <dbReference type="NCBI Taxonomy" id="1150469"/>
    <lineage>
        <taxon>Bacteria</taxon>
        <taxon>Pseudomonadati</taxon>
        <taxon>Pseudomonadota</taxon>
        <taxon>Alphaproteobacteria</taxon>
        <taxon>Rhodospirillales</taxon>
        <taxon>Rhodospirillaceae</taxon>
        <taxon>Pararhodospirillum</taxon>
    </lineage>
</organism>
<evidence type="ECO:0000313" key="5">
    <source>
        <dbReference type="EMBL" id="CCG09347.1"/>
    </source>
</evidence>
<name>H6SNL6_PARPM</name>
<comment type="cofactor">
    <cofactor evidence="1">
        <name>pyridoxal 5'-phosphate</name>
        <dbReference type="ChEBI" id="CHEBI:597326"/>
    </cofactor>
</comment>
<sequence length="402" mass="43055">MIVMLNPRLGTLPDYPFRRLAALLEGIVPGQSPIDLSIGEPQHPTPPLVREVLACHADLWRAYPPAAGTPRWKAAVTDWLTRRYALPQGMIDPAAVIPASGTREALYMVGQLVIEDVPGPERPLVLMPDPSYLPYLGATLMNGAQPVAVPATEASGFLPDFTALPEATLARARLMFLCSPANPQGALVSLETWKQVITLARAHDIVLVADECYSEIYDAAPPTGVLEACRELGGSLANVLVLNSLSKRSNAAGLRSGFIAGDPTLVAAFLRLRAYGGAGLPLPVQEASAALWDDEAHVEANRALYRAKITLAAQHLADHPGFFRPAGGFFLWLDARPWGDTGEAAALRLWREVGLKTLPGATMSPDPGQKDTPGRHRLRVALVPETAVLAQALARLDTVRPG</sequence>
<dbReference type="InterPro" id="IPR004839">
    <property type="entry name" value="Aminotransferase_I/II_large"/>
</dbReference>
<keyword evidence="6" id="KW-1185">Reference proteome</keyword>
<keyword evidence="3 5" id="KW-0808">Transferase</keyword>
<dbReference type="Proteomes" id="UP000033220">
    <property type="component" value="Chromosome DSM 122"/>
</dbReference>
<gene>
    <name evidence="5" type="ORF">RSPPHO_02721</name>
</gene>
<dbReference type="SUPFAM" id="SSF53383">
    <property type="entry name" value="PLP-dependent transferases"/>
    <property type="match status" value="1"/>
</dbReference>
<dbReference type="InterPro" id="IPR015424">
    <property type="entry name" value="PyrdxlP-dep_Trfase"/>
</dbReference>
<proteinExistence type="predicted"/>
<dbReference type="Gene3D" id="3.90.1150.10">
    <property type="entry name" value="Aspartate Aminotransferase, domain 1"/>
    <property type="match status" value="1"/>
</dbReference>
<reference evidence="5 6" key="1">
    <citation type="submission" date="2012-02" db="EMBL/GenBank/DDBJ databases">
        <title>Shotgun genome sequence of Phaeospirillum photometricum DSM 122.</title>
        <authorList>
            <person name="Duquesne K."/>
            <person name="Sturgis J."/>
        </authorList>
    </citation>
    <scope>NUCLEOTIDE SEQUENCE [LARGE SCALE GENOMIC DNA]</scope>
    <source>
        <strain evidence="6">DSM122</strain>
    </source>
</reference>
<dbReference type="Gene3D" id="3.40.640.10">
    <property type="entry name" value="Type I PLP-dependent aspartate aminotransferase-like (Major domain)"/>
    <property type="match status" value="1"/>
</dbReference>
<protein>
    <submittedName>
        <fullName evidence="5">Aminotransferase</fullName>
        <ecNumber evidence="5">2.6.1.-</ecNumber>
    </submittedName>
</protein>
<dbReference type="EMBL" id="HE663493">
    <property type="protein sequence ID" value="CCG09347.1"/>
    <property type="molecule type" value="Genomic_DNA"/>
</dbReference>
<dbReference type="AlphaFoldDB" id="H6SNL6"/>
<evidence type="ECO:0000256" key="2">
    <source>
        <dbReference type="ARBA" id="ARBA00022576"/>
    </source>
</evidence>
<keyword evidence="2 5" id="KW-0032">Aminotransferase</keyword>
<accession>H6SNL6</accession>
<dbReference type="GO" id="GO:0008483">
    <property type="term" value="F:transaminase activity"/>
    <property type="evidence" value="ECO:0007669"/>
    <property type="project" value="UniProtKB-KW"/>
</dbReference>
<dbReference type="PANTHER" id="PTHR42832:SF3">
    <property type="entry name" value="L-GLUTAMINE--4-(METHYLSULFANYL)-2-OXOBUTANOATE AMINOTRANSFERASE"/>
    <property type="match status" value="1"/>
</dbReference>
<dbReference type="KEGG" id="rpm:RSPPHO_02721"/>
<dbReference type="eggNOG" id="COG0436">
    <property type="taxonomic scope" value="Bacteria"/>
</dbReference>
<evidence type="ECO:0000259" key="4">
    <source>
        <dbReference type="Pfam" id="PF00155"/>
    </source>
</evidence>
<dbReference type="PATRIC" id="fig|1150469.3.peg.3088"/>
<dbReference type="STRING" id="1150469.RSPPHO_02721"/>
<dbReference type="RefSeq" id="WP_014415977.1">
    <property type="nucleotide sequence ID" value="NC_017059.1"/>
</dbReference>